<dbReference type="EMBL" id="CAJZBQ010000050">
    <property type="protein sequence ID" value="CAG9330080.1"/>
    <property type="molecule type" value="Genomic_DNA"/>
</dbReference>
<accession>A0AAU9JYU4</accession>
<gene>
    <name evidence="1" type="ORF">BSTOLATCC_MIC50189</name>
</gene>
<organism evidence="1 2">
    <name type="scientific">Blepharisma stoltei</name>
    <dbReference type="NCBI Taxonomy" id="1481888"/>
    <lineage>
        <taxon>Eukaryota</taxon>
        <taxon>Sar</taxon>
        <taxon>Alveolata</taxon>
        <taxon>Ciliophora</taxon>
        <taxon>Postciliodesmatophora</taxon>
        <taxon>Heterotrichea</taxon>
        <taxon>Heterotrichida</taxon>
        <taxon>Blepharismidae</taxon>
        <taxon>Blepharisma</taxon>
    </lineage>
</organism>
<dbReference type="Proteomes" id="UP001162131">
    <property type="component" value="Unassembled WGS sequence"/>
</dbReference>
<reference evidence="1" key="1">
    <citation type="submission" date="2021-09" db="EMBL/GenBank/DDBJ databases">
        <authorList>
            <consortium name="AG Swart"/>
            <person name="Singh M."/>
            <person name="Singh A."/>
            <person name="Seah K."/>
            <person name="Emmerich C."/>
        </authorList>
    </citation>
    <scope>NUCLEOTIDE SEQUENCE</scope>
    <source>
        <strain evidence="1">ATCC30299</strain>
    </source>
</reference>
<comment type="caution">
    <text evidence="1">The sequence shown here is derived from an EMBL/GenBank/DDBJ whole genome shotgun (WGS) entry which is preliminary data.</text>
</comment>
<sequence>MIEMQIVSNSENNKFWRRITVGAQMQGDYAAARTGGVSTIWQIQRNWRWWLKAKDSRSCEKSKHDGVHAQATRRNWENDQII</sequence>
<evidence type="ECO:0000313" key="2">
    <source>
        <dbReference type="Proteomes" id="UP001162131"/>
    </source>
</evidence>
<name>A0AAU9JYU4_9CILI</name>
<keyword evidence="2" id="KW-1185">Reference proteome</keyword>
<proteinExistence type="predicted"/>
<dbReference type="AlphaFoldDB" id="A0AAU9JYU4"/>
<evidence type="ECO:0000313" key="1">
    <source>
        <dbReference type="EMBL" id="CAG9330080.1"/>
    </source>
</evidence>
<protein>
    <submittedName>
        <fullName evidence="1">Uncharacterized protein</fullName>
    </submittedName>
</protein>